<evidence type="ECO:0000313" key="1">
    <source>
        <dbReference type="EMBL" id="KXT87415.1"/>
    </source>
</evidence>
<organism evidence="1 2">
    <name type="scientific">Streptococcus oralis</name>
    <dbReference type="NCBI Taxonomy" id="1303"/>
    <lineage>
        <taxon>Bacteria</taxon>
        <taxon>Bacillati</taxon>
        <taxon>Bacillota</taxon>
        <taxon>Bacilli</taxon>
        <taxon>Lactobacillales</taxon>
        <taxon>Streptococcaceae</taxon>
        <taxon>Streptococcus</taxon>
    </lineage>
</organism>
<reference evidence="1 2" key="1">
    <citation type="submission" date="2016-01" db="EMBL/GenBank/DDBJ databases">
        <title>Highly variable Streptococcus oralis are common among viridans streptococci isolated from primates.</title>
        <authorList>
            <person name="Denapaite D."/>
            <person name="Rieger M."/>
            <person name="Koendgen S."/>
            <person name="Brueckner R."/>
            <person name="Ochigava I."/>
            <person name="Kappeler P."/>
            <person name="Maetz-Rensing K."/>
            <person name="Leendertz F."/>
            <person name="Hakenbeck R."/>
        </authorList>
    </citation>
    <scope>NUCLEOTIDE SEQUENCE [LARGE SCALE GENOMIC DNA]</scope>
    <source>
        <strain evidence="1 2">DD16</strain>
    </source>
</reference>
<sequence length="58" mass="6559">MTDFFYTTWLRNCEASWSMVAFRKSISLLNKSWSCKSAAIAKVIACSFLPILFLDASS</sequence>
<dbReference type="EMBL" id="LQOB01000087">
    <property type="protein sequence ID" value="KXT87415.1"/>
    <property type="molecule type" value="Genomic_DNA"/>
</dbReference>
<protein>
    <submittedName>
        <fullName evidence="1">Uncharacterized protein</fullName>
    </submittedName>
</protein>
<evidence type="ECO:0000313" key="2">
    <source>
        <dbReference type="Proteomes" id="UP000072653"/>
    </source>
</evidence>
<accession>A0A139PF79</accession>
<gene>
    <name evidence="1" type="ORF">SORDD16_00752</name>
</gene>
<comment type="caution">
    <text evidence="1">The sequence shown here is derived from an EMBL/GenBank/DDBJ whole genome shotgun (WGS) entry which is preliminary data.</text>
</comment>
<proteinExistence type="predicted"/>
<dbReference type="AlphaFoldDB" id="A0A139PF79"/>
<name>A0A139PF79_STROR</name>
<dbReference type="PATRIC" id="fig|1303.79.peg.847"/>
<dbReference type="Proteomes" id="UP000072653">
    <property type="component" value="Unassembled WGS sequence"/>
</dbReference>